<dbReference type="OrthoDB" id="5462484at2"/>
<gene>
    <name evidence="7" type="ORF">E5A73_15250</name>
</gene>
<evidence type="ECO:0000256" key="1">
    <source>
        <dbReference type="ARBA" id="ARBA00004442"/>
    </source>
</evidence>
<dbReference type="GO" id="GO:0009279">
    <property type="term" value="C:cell outer membrane"/>
    <property type="evidence" value="ECO:0007669"/>
    <property type="project" value="UniProtKB-SubCell"/>
</dbReference>
<keyword evidence="5" id="KW-0998">Cell outer membrane</keyword>
<feature type="signal peptide" evidence="6">
    <location>
        <begin position="1"/>
        <end position="22"/>
    </location>
</feature>
<dbReference type="EMBL" id="SRXT01000006">
    <property type="protein sequence ID" value="TGX52162.1"/>
    <property type="molecule type" value="Genomic_DNA"/>
</dbReference>
<dbReference type="AlphaFoldDB" id="A0A4V3QYZ0"/>
<name>A0A4V3QYZ0_9SPHN</name>
<evidence type="ECO:0000313" key="8">
    <source>
        <dbReference type="Proteomes" id="UP000306147"/>
    </source>
</evidence>
<keyword evidence="3 6" id="KW-0732">Signal</keyword>
<organism evidence="7 8">
    <name type="scientific">Sphingomonas gei</name>
    <dbReference type="NCBI Taxonomy" id="1395960"/>
    <lineage>
        <taxon>Bacteria</taxon>
        <taxon>Pseudomonadati</taxon>
        <taxon>Pseudomonadota</taxon>
        <taxon>Alphaproteobacteria</taxon>
        <taxon>Sphingomonadales</taxon>
        <taxon>Sphingomonadaceae</taxon>
        <taxon>Sphingomonas</taxon>
    </lineage>
</organism>
<accession>A0A4V3QYZ0</accession>
<evidence type="ECO:0000256" key="3">
    <source>
        <dbReference type="ARBA" id="ARBA00022729"/>
    </source>
</evidence>
<dbReference type="RefSeq" id="WP_135964706.1">
    <property type="nucleotide sequence ID" value="NZ_SRXT01000006.1"/>
</dbReference>
<comment type="caution">
    <text evidence="7">The sequence shown here is derived from an EMBL/GenBank/DDBJ whole genome shotgun (WGS) entry which is preliminary data.</text>
</comment>
<comment type="similarity">
    <text evidence="2">Belongs to the MipA/OmpV family.</text>
</comment>
<keyword evidence="4" id="KW-0472">Membrane</keyword>
<evidence type="ECO:0000313" key="7">
    <source>
        <dbReference type="EMBL" id="TGX52162.1"/>
    </source>
</evidence>
<evidence type="ECO:0000256" key="5">
    <source>
        <dbReference type="ARBA" id="ARBA00023237"/>
    </source>
</evidence>
<reference evidence="7 8" key="1">
    <citation type="submission" date="2019-04" db="EMBL/GenBank/DDBJ databases">
        <title>Sphingomonas psychrotolerans sp. nov., isolated from soil in the Tianshan Mountains, Xinjiang, China.</title>
        <authorList>
            <person name="Luo Y."/>
            <person name="Sheng H."/>
        </authorList>
    </citation>
    <scope>NUCLEOTIDE SEQUENCE [LARGE SCALE GENOMIC DNA]</scope>
    <source>
        <strain evidence="7 8">ZFGT-11</strain>
    </source>
</reference>
<dbReference type="InterPro" id="IPR010583">
    <property type="entry name" value="MipA"/>
</dbReference>
<keyword evidence="8" id="KW-1185">Reference proteome</keyword>
<dbReference type="Proteomes" id="UP000306147">
    <property type="component" value="Unassembled WGS sequence"/>
</dbReference>
<dbReference type="Pfam" id="PF06629">
    <property type="entry name" value="MipA"/>
    <property type="match status" value="1"/>
</dbReference>
<protein>
    <submittedName>
        <fullName evidence="7">MipA/OmpV family protein</fullName>
    </submittedName>
</protein>
<evidence type="ECO:0000256" key="4">
    <source>
        <dbReference type="ARBA" id="ARBA00023136"/>
    </source>
</evidence>
<evidence type="ECO:0000256" key="2">
    <source>
        <dbReference type="ARBA" id="ARBA00005722"/>
    </source>
</evidence>
<proteinExistence type="inferred from homology"/>
<feature type="chain" id="PRO_5021034515" evidence="6">
    <location>
        <begin position="23"/>
        <end position="264"/>
    </location>
</feature>
<comment type="subcellular location">
    <subcellularLocation>
        <location evidence="1">Cell outer membrane</location>
    </subcellularLocation>
</comment>
<dbReference type="PANTHER" id="PTHR38776:SF1">
    <property type="entry name" value="MLTA-INTERACTING PROTEIN-RELATED"/>
    <property type="match status" value="1"/>
</dbReference>
<sequence>MIKAMLAAAALPALLFATGAAAQDNDAPKEPRRFRVGVGPQVTPDHPGSDKVSVSPLFNLSTARGDTPFDFSAADQSASIDLVDTGGFAFGPAFNLEGSRRRDETDLPVDEVGVSAEVGGFAQFWLGSSIRARGELRKGVSGHKGLVGNIMLDYVARDGDKWLFSVGPRVSLSDNKYQDAYFGVNPAAALRTGLAPYNPGGGVHAVGAGATTIFQIDRSWGIYGYAKYDRLVSDAADSPIVRTIGSRNQFSGGAALTFTFGGGR</sequence>
<evidence type="ECO:0000256" key="6">
    <source>
        <dbReference type="SAM" id="SignalP"/>
    </source>
</evidence>
<dbReference type="PANTHER" id="PTHR38776">
    <property type="entry name" value="MLTA-INTERACTING PROTEIN-RELATED"/>
    <property type="match status" value="1"/>
</dbReference>